<reference evidence="2" key="2">
    <citation type="journal article" date="2021" name="Syst. Appl. Microbiol.">
        <title>Roseomonas hellenica sp. nov., isolated from roots of wild-growing Alkanna tinctoria.</title>
        <authorList>
            <person name="Rat A."/>
            <person name="Naranjo H.D."/>
            <person name="Lebbe L."/>
            <person name="Cnockaert M."/>
            <person name="Krigas N."/>
            <person name="Grigoriadou K."/>
            <person name="Maloupa E."/>
            <person name="Willems A."/>
        </authorList>
    </citation>
    <scope>NUCLEOTIDE SEQUENCE</scope>
    <source>
        <strain evidence="2">LMG 28251</strain>
    </source>
</reference>
<dbReference type="Proteomes" id="UP001196068">
    <property type="component" value="Unassembled WGS sequence"/>
</dbReference>
<keyword evidence="1" id="KW-0812">Transmembrane</keyword>
<accession>A0AAF1JV70</accession>
<sequence length="144" mass="14953">MTQRGALRLAVALACIVPLGAGGAGVLLGSDFLRLPSGYVSADSHVRYLSGLLLGIGLGFAALIPRIEVQGEPFRLLTFIVFLGGLARLGGIFAIGAPDAPMLFGLAMELVVTPALCWWQSRVQAAAQIIPSDSGAISSPLRPR</sequence>
<keyword evidence="3" id="KW-1185">Reference proteome</keyword>
<dbReference type="RefSeq" id="WP_211872218.1">
    <property type="nucleotide sequence ID" value="NZ_JAAEDH010000001.1"/>
</dbReference>
<evidence type="ECO:0000313" key="3">
    <source>
        <dbReference type="Proteomes" id="UP001196068"/>
    </source>
</evidence>
<gene>
    <name evidence="2" type="ORF">GXW79_00320</name>
</gene>
<keyword evidence="1" id="KW-1133">Transmembrane helix</keyword>
<reference evidence="2" key="1">
    <citation type="submission" date="2020-01" db="EMBL/GenBank/DDBJ databases">
        <authorList>
            <person name="Rat A."/>
        </authorList>
    </citation>
    <scope>NUCLEOTIDE SEQUENCE</scope>
    <source>
        <strain evidence="2">LMG 28251</strain>
    </source>
</reference>
<protein>
    <submittedName>
        <fullName evidence="2">DUF4345 domain-containing protein</fullName>
    </submittedName>
</protein>
<name>A0AAF1JV70_9PROT</name>
<dbReference type="EMBL" id="JAAEDH010000001">
    <property type="protein sequence ID" value="MBR0653513.1"/>
    <property type="molecule type" value="Genomic_DNA"/>
</dbReference>
<dbReference type="InterPro" id="IPR025597">
    <property type="entry name" value="DUF4345"/>
</dbReference>
<dbReference type="Pfam" id="PF14248">
    <property type="entry name" value="DUF4345"/>
    <property type="match status" value="1"/>
</dbReference>
<feature type="transmembrane region" description="Helical" evidence="1">
    <location>
        <begin position="76"/>
        <end position="96"/>
    </location>
</feature>
<evidence type="ECO:0000313" key="2">
    <source>
        <dbReference type="EMBL" id="MBR0653513.1"/>
    </source>
</evidence>
<dbReference type="AlphaFoldDB" id="A0AAF1JV70"/>
<organism evidence="2 3">
    <name type="scientific">Plastoroseomonas arctica</name>
    <dbReference type="NCBI Taxonomy" id="1509237"/>
    <lineage>
        <taxon>Bacteria</taxon>
        <taxon>Pseudomonadati</taxon>
        <taxon>Pseudomonadota</taxon>
        <taxon>Alphaproteobacteria</taxon>
        <taxon>Acetobacterales</taxon>
        <taxon>Acetobacteraceae</taxon>
        <taxon>Plastoroseomonas</taxon>
    </lineage>
</organism>
<comment type="caution">
    <text evidence="2">The sequence shown here is derived from an EMBL/GenBank/DDBJ whole genome shotgun (WGS) entry which is preliminary data.</text>
</comment>
<evidence type="ECO:0000256" key="1">
    <source>
        <dbReference type="SAM" id="Phobius"/>
    </source>
</evidence>
<proteinExistence type="predicted"/>
<keyword evidence="1" id="KW-0472">Membrane</keyword>
<feature type="transmembrane region" description="Helical" evidence="1">
    <location>
        <begin position="45"/>
        <end position="64"/>
    </location>
</feature>